<accession>A0A8J3JNL3</accession>
<dbReference type="EMBL" id="BONG01000007">
    <property type="protein sequence ID" value="GIF88281.1"/>
    <property type="molecule type" value="Genomic_DNA"/>
</dbReference>
<name>A0A8J3JNL3_9ACTN</name>
<protein>
    <submittedName>
        <fullName evidence="1">Uncharacterized protein</fullName>
    </submittedName>
</protein>
<evidence type="ECO:0000313" key="2">
    <source>
        <dbReference type="Proteomes" id="UP000619293"/>
    </source>
</evidence>
<gene>
    <name evidence="1" type="ORF">Cch02nite_17250</name>
</gene>
<organism evidence="1 2">
    <name type="scientific">Catellatospora chokoriensis</name>
    <dbReference type="NCBI Taxonomy" id="310353"/>
    <lineage>
        <taxon>Bacteria</taxon>
        <taxon>Bacillati</taxon>
        <taxon>Actinomycetota</taxon>
        <taxon>Actinomycetes</taxon>
        <taxon>Micromonosporales</taxon>
        <taxon>Micromonosporaceae</taxon>
        <taxon>Catellatospora</taxon>
    </lineage>
</organism>
<dbReference type="AlphaFoldDB" id="A0A8J3JNL3"/>
<dbReference type="Proteomes" id="UP000619293">
    <property type="component" value="Unassembled WGS sequence"/>
</dbReference>
<sequence length="322" mass="34991">MEERLLGRVTRAAGVPDLVSVLAERLTPTDLQSLMLAVYAARAGRVAPAELLASYERNRFAGPSPADPRVLAVFDAAAFALLGELGYAGVELSPLSPLGTVGAVTGVSQHKVLTTSRNSEVLADSTNVLALESAARRRDLLRRDPRSRDRVRLCASHRLVRGQFFDRPGTLPHFRLLALTTAGRDEGSFRFETAALTEQLDAHLRLLAEGRREGLLIDRVRVSVTDLSQGVRRDALTSVLDVLAARHPEVAFGFDDEREQGRGYYRDACFFVHATTAGGDELLITDGGFTDWTAQLLSNAKERLLISGAGTERLCIRFAAPG</sequence>
<dbReference type="RefSeq" id="WP_191843806.1">
    <property type="nucleotide sequence ID" value="NZ_BAAALB010000039.1"/>
</dbReference>
<reference evidence="1 2" key="1">
    <citation type="submission" date="2021-01" db="EMBL/GenBank/DDBJ databases">
        <title>Whole genome shotgun sequence of Catellatospora chokoriensis NBRC 107358.</title>
        <authorList>
            <person name="Komaki H."/>
            <person name="Tamura T."/>
        </authorList>
    </citation>
    <scope>NUCLEOTIDE SEQUENCE [LARGE SCALE GENOMIC DNA]</scope>
    <source>
        <strain evidence="1 2">NBRC 107358</strain>
    </source>
</reference>
<proteinExistence type="predicted"/>
<comment type="caution">
    <text evidence="1">The sequence shown here is derived from an EMBL/GenBank/DDBJ whole genome shotgun (WGS) entry which is preliminary data.</text>
</comment>
<evidence type="ECO:0000313" key="1">
    <source>
        <dbReference type="EMBL" id="GIF88281.1"/>
    </source>
</evidence>
<keyword evidence="2" id="KW-1185">Reference proteome</keyword>